<proteinExistence type="inferred from homology"/>
<name>A0A3L6Q4A7_PANMI</name>
<reference evidence="8" key="1">
    <citation type="journal article" date="2019" name="Nat. Commun.">
        <title>The genome of broomcorn millet.</title>
        <authorList>
            <person name="Zou C."/>
            <person name="Miki D."/>
            <person name="Li D."/>
            <person name="Tang Q."/>
            <person name="Xiao L."/>
            <person name="Rajput S."/>
            <person name="Deng P."/>
            <person name="Jia W."/>
            <person name="Huang R."/>
            <person name="Zhang M."/>
            <person name="Sun Y."/>
            <person name="Hu J."/>
            <person name="Fu X."/>
            <person name="Schnable P.S."/>
            <person name="Li F."/>
            <person name="Zhang H."/>
            <person name="Feng B."/>
            <person name="Zhu X."/>
            <person name="Liu R."/>
            <person name="Schnable J.C."/>
            <person name="Zhu J.-K."/>
            <person name="Zhang H."/>
        </authorList>
    </citation>
    <scope>NUCLEOTIDE SEQUENCE [LARGE SCALE GENOMIC DNA]</scope>
</reference>
<evidence type="ECO:0000256" key="2">
    <source>
        <dbReference type="ARBA" id="ARBA00005510"/>
    </source>
</evidence>
<dbReference type="EMBL" id="PQIB02000013">
    <property type="protein sequence ID" value="RLM73402.1"/>
    <property type="molecule type" value="Genomic_DNA"/>
</dbReference>
<dbReference type="InterPro" id="IPR036638">
    <property type="entry name" value="HLH_DNA-bd_sf"/>
</dbReference>
<feature type="domain" description="BHLH" evidence="6">
    <location>
        <begin position="186"/>
        <end position="235"/>
    </location>
</feature>
<protein>
    <recommendedName>
        <fullName evidence="6">BHLH domain-containing protein</fullName>
    </recommendedName>
</protein>
<dbReference type="AlphaFoldDB" id="A0A3L6Q4A7"/>
<keyword evidence="3" id="KW-0805">Transcription regulation</keyword>
<dbReference type="SMART" id="SM00353">
    <property type="entry name" value="HLH"/>
    <property type="match status" value="1"/>
</dbReference>
<comment type="similarity">
    <text evidence="2">Belongs to the bHLH protein family.</text>
</comment>
<keyword evidence="4" id="KW-0804">Transcription</keyword>
<keyword evidence="8" id="KW-1185">Reference proteome</keyword>
<dbReference type="PANTHER" id="PTHR46266:SF3">
    <property type="entry name" value="TRANSCRIPTION FACTOR EGL1"/>
    <property type="match status" value="1"/>
</dbReference>
<organism evidence="7 8">
    <name type="scientific">Panicum miliaceum</name>
    <name type="common">Proso millet</name>
    <name type="synonym">Broomcorn millet</name>
    <dbReference type="NCBI Taxonomy" id="4540"/>
    <lineage>
        <taxon>Eukaryota</taxon>
        <taxon>Viridiplantae</taxon>
        <taxon>Streptophyta</taxon>
        <taxon>Embryophyta</taxon>
        <taxon>Tracheophyta</taxon>
        <taxon>Spermatophyta</taxon>
        <taxon>Magnoliopsida</taxon>
        <taxon>Liliopsida</taxon>
        <taxon>Poales</taxon>
        <taxon>Poaceae</taxon>
        <taxon>PACMAD clade</taxon>
        <taxon>Panicoideae</taxon>
        <taxon>Panicodae</taxon>
        <taxon>Paniceae</taxon>
        <taxon>Panicinae</taxon>
        <taxon>Panicum</taxon>
        <taxon>Panicum sect. Panicum</taxon>
    </lineage>
</organism>
<dbReference type="PROSITE" id="PS50888">
    <property type="entry name" value="BHLH"/>
    <property type="match status" value="1"/>
</dbReference>
<dbReference type="InterPro" id="IPR011598">
    <property type="entry name" value="bHLH_dom"/>
</dbReference>
<dbReference type="Gene3D" id="4.10.280.10">
    <property type="entry name" value="Helix-loop-helix DNA-binding domain"/>
    <property type="match status" value="1"/>
</dbReference>
<dbReference type="SUPFAM" id="SSF47459">
    <property type="entry name" value="HLH, helix-loop-helix DNA-binding domain"/>
    <property type="match status" value="1"/>
</dbReference>
<comment type="subcellular location">
    <subcellularLocation>
        <location evidence="1">Nucleus</location>
    </subcellularLocation>
</comment>
<evidence type="ECO:0000256" key="3">
    <source>
        <dbReference type="ARBA" id="ARBA00023015"/>
    </source>
</evidence>
<comment type="caution">
    <text evidence="7">The sequence shown here is derived from an EMBL/GenBank/DDBJ whole genome shotgun (WGS) entry which is preliminary data.</text>
</comment>
<evidence type="ECO:0000313" key="8">
    <source>
        <dbReference type="Proteomes" id="UP000275267"/>
    </source>
</evidence>
<dbReference type="STRING" id="4540.A0A3L6Q4A7"/>
<dbReference type="Pfam" id="PF22754">
    <property type="entry name" value="bHLH-TF_ACT-like_plant"/>
    <property type="match status" value="1"/>
</dbReference>
<evidence type="ECO:0000256" key="1">
    <source>
        <dbReference type="ARBA" id="ARBA00004123"/>
    </source>
</evidence>
<evidence type="ECO:0000313" key="7">
    <source>
        <dbReference type="EMBL" id="RLM73402.1"/>
    </source>
</evidence>
<dbReference type="InterPro" id="IPR054502">
    <property type="entry name" value="bHLH-TF_ACT-like_plant"/>
</dbReference>
<accession>A0A3L6Q4A7</accession>
<dbReference type="GO" id="GO:0046983">
    <property type="term" value="F:protein dimerization activity"/>
    <property type="evidence" value="ECO:0007669"/>
    <property type="project" value="InterPro"/>
</dbReference>
<evidence type="ECO:0000256" key="5">
    <source>
        <dbReference type="ARBA" id="ARBA00023242"/>
    </source>
</evidence>
<gene>
    <name evidence="7" type="ORF">C2845_PM15G17390</name>
</gene>
<evidence type="ECO:0000256" key="4">
    <source>
        <dbReference type="ARBA" id="ARBA00023163"/>
    </source>
</evidence>
<dbReference type="PANTHER" id="PTHR46266">
    <property type="entry name" value="TRANSCRIPTION FACTOR TT8"/>
    <property type="match status" value="1"/>
</dbReference>
<dbReference type="GO" id="GO:0005634">
    <property type="term" value="C:nucleus"/>
    <property type="evidence" value="ECO:0007669"/>
    <property type="project" value="UniProtKB-SubCell"/>
</dbReference>
<sequence length="380" mass="42227">MCYRQVPENTELVNQITTFFKDLQYPACMYVPSTNVTGQAENVIVLLDDLDENATAMISEDRHEFGEIDHLFNTNTNLEQITEIEDFYGLWEELDVQPLESSWVMDGPSMVAAPEAAKHAATQSAPTESSRMTSFVAWMTPSSGELAALAVPIIGEPQNLLKKVVTGGAWMNNGDERTGRRIAKESGIKNHVKSERRRREKLNEMLLILKSLIPTIRKMDKASILAETIAYLKQLEQKVQELESSRGAISSPAGETMLRCHDNEIGKRVSAAKKRKKASKLSGNMEEEHHWVLSEDSASNVIIVSIIGARVIVQVQCRWKELLMARVFETIKNLDLDILSVQASTPDGLLGLKIQAQFVGSATFAPGMIRESLQKAIGKS</sequence>
<dbReference type="OrthoDB" id="690068at2759"/>
<evidence type="ECO:0000259" key="6">
    <source>
        <dbReference type="PROSITE" id="PS50888"/>
    </source>
</evidence>
<dbReference type="Pfam" id="PF00010">
    <property type="entry name" value="HLH"/>
    <property type="match status" value="1"/>
</dbReference>
<dbReference type="Proteomes" id="UP000275267">
    <property type="component" value="Unassembled WGS sequence"/>
</dbReference>
<keyword evidence="5" id="KW-0539">Nucleus</keyword>